<evidence type="ECO:0000259" key="9">
    <source>
        <dbReference type="PROSITE" id="PS50011"/>
    </source>
</evidence>
<evidence type="ECO:0000313" key="11">
    <source>
        <dbReference type="Proteomes" id="UP000238322"/>
    </source>
</evidence>
<dbReference type="InterPro" id="IPR017441">
    <property type="entry name" value="Protein_kinase_ATP_BS"/>
</dbReference>
<dbReference type="InterPro" id="IPR011009">
    <property type="entry name" value="Kinase-like_dom_sf"/>
</dbReference>
<dbReference type="SMART" id="SM00220">
    <property type="entry name" value="S_TKc"/>
    <property type="match status" value="1"/>
</dbReference>
<feature type="region of interest" description="Disordered" evidence="8">
    <location>
        <begin position="461"/>
        <end position="498"/>
    </location>
</feature>
<evidence type="ECO:0000256" key="6">
    <source>
        <dbReference type="ARBA" id="ARBA00022840"/>
    </source>
</evidence>
<name>A0A2S8G099_9BACT</name>
<keyword evidence="4 7" id="KW-0547">Nucleotide-binding</keyword>
<organism evidence="10 11">
    <name type="scientific">Blastopirellula marina</name>
    <dbReference type="NCBI Taxonomy" id="124"/>
    <lineage>
        <taxon>Bacteria</taxon>
        <taxon>Pseudomonadati</taxon>
        <taxon>Planctomycetota</taxon>
        <taxon>Planctomycetia</taxon>
        <taxon>Pirellulales</taxon>
        <taxon>Pirellulaceae</taxon>
        <taxon>Blastopirellula</taxon>
    </lineage>
</organism>
<dbReference type="Pfam" id="PF00069">
    <property type="entry name" value="Pkinase"/>
    <property type="match status" value="1"/>
</dbReference>
<dbReference type="GO" id="GO:0004674">
    <property type="term" value="F:protein serine/threonine kinase activity"/>
    <property type="evidence" value="ECO:0007669"/>
    <property type="project" value="UniProtKB-KW"/>
</dbReference>
<dbReference type="Gene3D" id="1.10.510.10">
    <property type="entry name" value="Transferase(Phosphotransferase) domain 1"/>
    <property type="match status" value="1"/>
</dbReference>
<evidence type="ECO:0000313" key="10">
    <source>
        <dbReference type="EMBL" id="PQO37867.1"/>
    </source>
</evidence>
<dbReference type="GO" id="GO:0005524">
    <property type="term" value="F:ATP binding"/>
    <property type="evidence" value="ECO:0007669"/>
    <property type="project" value="UniProtKB-UniRule"/>
</dbReference>
<accession>A0A2S8G099</accession>
<dbReference type="FunFam" id="1.10.510.10:FF:000021">
    <property type="entry name" value="Serine/threonine protein kinase"/>
    <property type="match status" value="1"/>
</dbReference>
<dbReference type="Gene3D" id="1.10.10.1320">
    <property type="entry name" value="Anti-sigma factor, zinc-finger domain"/>
    <property type="match status" value="1"/>
</dbReference>
<dbReference type="EMBL" id="PUHY01000005">
    <property type="protein sequence ID" value="PQO37867.1"/>
    <property type="molecule type" value="Genomic_DNA"/>
</dbReference>
<dbReference type="PROSITE" id="PS00108">
    <property type="entry name" value="PROTEIN_KINASE_ST"/>
    <property type="match status" value="1"/>
</dbReference>
<dbReference type="InterPro" id="IPR008271">
    <property type="entry name" value="Ser/Thr_kinase_AS"/>
</dbReference>
<reference evidence="10 11" key="1">
    <citation type="submission" date="2018-02" db="EMBL/GenBank/DDBJ databases">
        <title>Comparative genomes isolates from brazilian mangrove.</title>
        <authorList>
            <person name="Araujo J.E."/>
            <person name="Taketani R.G."/>
            <person name="Silva M.C.P."/>
            <person name="Loureco M.V."/>
            <person name="Andreote F.D."/>
        </authorList>
    </citation>
    <scope>NUCLEOTIDE SEQUENCE [LARGE SCALE GENOMIC DNA]</scope>
    <source>
        <strain evidence="10 11">Hex-1 MGV</strain>
    </source>
</reference>
<evidence type="ECO:0000256" key="8">
    <source>
        <dbReference type="SAM" id="MobiDB-lite"/>
    </source>
</evidence>
<dbReference type="Gene3D" id="3.30.200.20">
    <property type="entry name" value="Phosphorylase Kinase, domain 1"/>
    <property type="match status" value="1"/>
</dbReference>
<dbReference type="SUPFAM" id="SSF56112">
    <property type="entry name" value="Protein kinase-like (PK-like)"/>
    <property type="match status" value="1"/>
</dbReference>
<proteinExistence type="predicted"/>
<gene>
    <name evidence="10" type="ORF">C5Y83_04325</name>
</gene>
<sequence length="565" mass="61244">MQNNCCSDEKLLALVSGTLVAQEEQAIETHLDTCQVCQRKLEQAAADVDTWSEATEFLQDDPWRSSFVGDPPDATSPNALPIQQTLELLAPTDDPGMLGRIGVYEISGVIGSGGMGVVLKGVDRSLDRTVAIKVLSPHLASTAAARRRFEREAKAAAAVLHPNVIAIHAVSVDSPLPYLVMPYVRGATLQKRIDGEGPLPVVDVLRIGLQISEGLAAAHDQGLVHRDIKPSNILLEDGIERVTITDFGLARTVDDASITRTNIIAGTPQFMSPEQARGEYVDHRSDLFSLGSVLYTACAGRPPFRAETTFGVLRKITDQSPRPLREINPDVPHWLANLIDRLLQKNSAARFSSAHHVAELLQQCLAHATTPNSPLPRELRSTWKLSRRTIGAMAGLAVLGLVSLGIYQLTLPPSEALNQPTIQQVEAASGQAVPLSQPQAAVGQTPNQPLAVPQATRQLPYGQQAAMPSTAKRDSQNKQQANFSVPSRPQQVSPDSQEVIPEEYLSWDTPIQYSPDVLLNEAHQLSEQTQAPFASPTPNWLLLVPVPDTELDPPSQIPNAPDSRY</sequence>
<dbReference type="PANTHER" id="PTHR43289:SF6">
    <property type="entry name" value="SERINE_THREONINE-PROTEIN KINASE NEKL-3"/>
    <property type="match status" value="1"/>
</dbReference>
<dbReference type="AlphaFoldDB" id="A0A2S8G099"/>
<dbReference type="InterPro" id="IPR041916">
    <property type="entry name" value="Anti_sigma_zinc_sf"/>
</dbReference>
<evidence type="ECO:0000256" key="3">
    <source>
        <dbReference type="ARBA" id="ARBA00022679"/>
    </source>
</evidence>
<feature type="compositionally biased region" description="Polar residues" evidence="8">
    <location>
        <begin position="477"/>
        <end position="496"/>
    </location>
</feature>
<dbReference type="EC" id="2.7.11.1" evidence="1"/>
<dbReference type="PANTHER" id="PTHR43289">
    <property type="entry name" value="MITOGEN-ACTIVATED PROTEIN KINASE KINASE KINASE 20-RELATED"/>
    <property type="match status" value="1"/>
</dbReference>
<evidence type="ECO:0000256" key="1">
    <source>
        <dbReference type="ARBA" id="ARBA00012513"/>
    </source>
</evidence>
<keyword evidence="3" id="KW-0808">Transferase</keyword>
<comment type="caution">
    <text evidence="10">The sequence shown here is derived from an EMBL/GenBank/DDBJ whole genome shotgun (WGS) entry which is preliminary data.</text>
</comment>
<dbReference type="InterPro" id="IPR000719">
    <property type="entry name" value="Prot_kinase_dom"/>
</dbReference>
<dbReference type="Proteomes" id="UP000238322">
    <property type="component" value="Unassembled WGS sequence"/>
</dbReference>
<evidence type="ECO:0000256" key="4">
    <source>
        <dbReference type="ARBA" id="ARBA00022741"/>
    </source>
</evidence>
<dbReference type="PROSITE" id="PS50011">
    <property type="entry name" value="PROTEIN_KINASE_DOM"/>
    <property type="match status" value="1"/>
</dbReference>
<evidence type="ECO:0000256" key="5">
    <source>
        <dbReference type="ARBA" id="ARBA00022777"/>
    </source>
</evidence>
<protein>
    <recommendedName>
        <fullName evidence="1">non-specific serine/threonine protein kinase</fullName>
        <ecNumber evidence="1">2.7.11.1</ecNumber>
    </recommendedName>
</protein>
<feature type="domain" description="Protein kinase" evidence="9">
    <location>
        <begin position="104"/>
        <end position="370"/>
    </location>
</feature>
<feature type="region of interest" description="Disordered" evidence="8">
    <location>
        <begin position="546"/>
        <end position="565"/>
    </location>
</feature>
<keyword evidence="2 10" id="KW-0723">Serine/threonine-protein kinase</keyword>
<feature type="binding site" evidence="7">
    <location>
        <position position="133"/>
    </location>
    <ligand>
        <name>ATP</name>
        <dbReference type="ChEBI" id="CHEBI:30616"/>
    </ligand>
</feature>
<evidence type="ECO:0000256" key="7">
    <source>
        <dbReference type="PROSITE-ProRule" id="PRU10141"/>
    </source>
</evidence>
<evidence type="ECO:0000256" key="2">
    <source>
        <dbReference type="ARBA" id="ARBA00022527"/>
    </source>
</evidence>
<dbReference type="CDD" id="cd14014">
    <property type="entry name" value="STKc_PknB_like"/>
    <property type="match status" value="1"/>
</dbReference>
<dbReference type="OrthoDB" id="6111975at2"/>
<keyword evidence="6 7" id="KW-0067">ATP-binding</keyword>
<dbReference type="PROSITE" id="PS00107">
    <property type="entry name" value="PROTEIN_KINASE_ATP"/>
    <property type="match status" value="1"/>
</dbReference>
<keyword evidence="5 10" id="KW-0418">Kinase</keyword>